<feature type="transmembrane region" description="Helical" evidence="9">
    <location>
        <begin position="489"/>
        <end position="512"/>
    </location>
</feature>
<evidence type="ECO:0000256" key="9">
    <source>
        <dbReference type="RuleBase" id="RU367121"/>
    </source>
</evidence>
<name>A0A1R0GML1_9FUNG</name>
<keyword evidence="12" id="KW-1185">Reference proteome</keyword>
<keyword evidence="5 9" id="KW-0285">Flavoprotein</keyword>
<comment type="cofactor">
    <cofactor evidence="1 9">
        <name>FAD</name>
        <dbReference type="ChEBI" id="CHEBI:57692"/>
    </cofactor>
</comment>
<dbReference type="PANTHER" id="PTHR10835">
    <property type="entry name" value="SQUALENE MONOOXYGENASE"/>
    <property type="match status" value="1"/>
</dbReference>
<dbReference type="UniPathway" id="UPA00767">
    <property type="reaction ID" value="UER00752"/>
</dbReference>
<dbReference type="SUPFAM" id="SSF51905">
    <property type="entry name" value="FAD/NAD(P)-binding domain"/>
    <property type="match status" value="1"/>
</dbReference>
<comment type="subcellular location">
    <subcellularLocation>
        <location evidence="9">Endoplasmic reticulum membrane</location>
        <topology evidence="9">Multi-pass membrane protein</topology>
    </subcellularLocation>
    <subcellularLocation>
        <location evidence="2">Microsome membrane</location>
        <topology evidence="2">Multi-pass membrane protein</topology>
    </subcellularLocation>
</comment>
<evidence type="ECO:0000256" key="1">
    <source>
        <dbReference type="ARBA" id="ARBA00001974"/>
    </source>
</evidence>
<keyword evidence="9" id="KW-1133">Transmembrane helix</keyword>
<protein>
    <recommendedName>
        <fullName evidence="4 9">Squalene monooxygenase</fullName>
        <ecNumber evidence="4 9">1.14.14.17</ecNumber>
    </recommendedName>
</protein>
<evidence type="ECO:0000256" key="3">
    <source>
        <dbReference type="ARBA" id="ARBA00008802"/>
    </source>
</evidence>
<dbReference type="PANTHER" id="PTHR10835:SF0">
    <property type="entry name" value="SQUALENE MONOOXYGENASE"/>
    <property type="match status" value="1"/>
</dbReference>
<dbReference type="OrthoDB" id="1678617at2759"/>
<dbReference type="STRING" id="133383.A0A1R0GML1"/>
<evidence type="ECO:0000256" key="2">
    <source>
        <dbReference type="ARBA" id="ARBA00004154"/>
    </source>
</evidence>
<sequence>MSFSVNKLDSPSPYSKYINDRSLIFTCSDKEKLLAEKFDVIVVGAGPIGATIATAMARDGRKVLVVERSWDKPDRIVGELMQPGGVEVLEKLGLGDSFNGISAVPTSGYHVAFKKETVYIPYNIDSKTGQRLKGVSFHHGNFLMSMRGACKAEKNTTCLEAEVKDLLFNDKGDRVLGVVIKPSHWDSNSESSINSGLAEKEKESQHEDFSILAPLTIIADGINSKFRSLNSPTKKPSLKSHFVGFIIKHQDSNPLPCPRNGHVFLTGFTPILMYQVSDTETRVLVDVPGTKLPNQSTGALRKYIEAAGKSLPEAAKEAYLKSVADTKRLKVMTNSSYPSQKIHINGAAFVGDSYNMRHPLTGGGMTVGLWDCYYLSQQLSVKNIPDLSDYEAIRKALDKVYSLRKPRALVINTLSVALYSLFSGDSEPYRNLRDACFKYFLLGGSAVTGPSGLLSGNDTSPYVLAYHFFLVALYAMYLEMKKSDSLFSIFYHFFNALYTLLVAAYIFLPLIAEERNLTHFIFTDTQELASPRIYIKQTFYGISRIFQVRFQ</sequence>
<keyword evidence="9" id="KW-0256">Endoplasmic reticulum</keyword>
<dbReference type="Proteomes" id="UP000187455">
    <property type="component" value="Unassembled WGS sequence"/>
</dbReference>
<keyword evidence="6 9" id="KW-0274">FAD</keyword>
<evidence type="ECO:0000256" key="8">
    <source>
        <dbReference type="ARBA" id="ARBA00023136"/>
    </source>
</evidence>
<dbReference type="InterPro" id="IPR013698">
    <property type="entry name" value="Squalene_epoxidase"/>
</dbReference>
<dbReference type="GO" id="GO:0050660">
    <property type="term" value="F:flavin adenine dinucleotide binding"/>
    <property type="evidence" value="ECO:0007669"/>
    <property type="project" value="UniProtKB-UniRule"/>
</dbReference>
<evidence type="ECO:0000256" key="5">
    <source>
        <dbReference type="ARBA" id="ARBA00022630"/>
    </source>
</evidence>
<comment type="similarity">
    <text evidence="3 9">Belongs to the squalene monooxygenase family.</text>
</comment>
<dbReference type="AlphaFoldDB" id="A0A1R0GML1"/>
<reference evidence="11 12" key="1">
    <citation type="journal article" date="2016" name="Mol. Biol. Evol.">
        <title>Genome-Wide Survey of Gut Fungi (Harpellales) Reveals the First Horizontally Transferred Ubiquitin Gene from a Mosquito Host.</title>
        <authorList>
            <person name="Wang Y."/>
            <person name="White M.M."/>
            <person name="Kvist S."/>
            <person name="Moncalvo J.M."/>
        </authorList>
    </citation>
    <scope>NUCLEOTIDE SEQUENCE [LARGE SCALE GENOMIC DNA]</scope>
    <source>
        <strain evidence="11 12">ALG-7-W6</strain>
    </source>
</reference>
<evidence type="ECO:0000313" key="12">
    <source>
        <dbReference type="Proteomes" id="UP000187455"/>
    </source>
</evidence>
<dbReference type="GO" id="GO:0004506">
    <property type="term" value="F:squalene monooxygenase activity"/>
    <property type="evidence" value="ECO:0007669"/>
    <property type="project" value="UniProtKB-UniRule"/>
</dbReference>
<gene>
    <name evidence="11" type="ORF">AYI68_g7823</name>
</gene>
<dbReference type="InterPro" id="IPR040125">
    <property type="entry name" value="Squalene_monox"/>
</dbReference>
<dbReference type="GO" id="GO:0005789">
    <property type="term" value="C:endoplasmic reticulum membrane"/>
    <property type="evidence" value="ECO:0007669"/>
    <property type="project" value="UniProtKB-SubCell"/>
</dbReference>
<keyword evidence="8 9" id="KW-0472">Membrane</keyword>
<dbReference type="GO" id="GO:0006696">
    <property type="term" value="P:ergosterol biosynthetic process"/>
    <property type="evidence" value="ECO:0007669"/>
    <property type="project" value="TreeGrafter"/>
</dbReference>
<feature type="domain" description="Squalene epoxidase" evidence="10">
    <location>
        <begin position="213"/>
        <end position="485"/>
    </location>
</feature>
<evidence type="ECO:0000256" key="7">
    <source>
        <dbReference type="ARBA" id="ARBA00023002"/>
    </source>
</evidence>
<dbReference type="EMBL" id="LSSL01007179">
    <property type="protein sequence ID" value="OLY78135.1"/>
    <property type="molecule type" value="Genomic_DNA"/>
</dbReference>
<keyword evidence="9" id="KW-0812">Transmembrane</keyword>
<dbReference type="Gene3D" id="3.50.50.60">
    <property type="entry name" value="FAD/NAD(P)-binding domain"/>
    <property type="match status" value="1"/>
</dbReference>
<proteinExistence type="inferred from homology"/>
<keyword evidence="11" id="KW-0503">Monooxygenase</keyword>
<evidence type="ECO:0000259" key="10">
    <source>
        <dbReference type="Pfam" id="PF08491"/>
    </source>
</evidence>
<evidence type="ECO:0000256" key="4">
    <source>
        <dbReference type="ARBA" id="ARBA00012312"/>
    </source>
</evidence>
<feature type="transmembrane region" description="Helical" evidence="9">
    <location>
        <begin position="460"/>
        <end position="477"/>
    </location>
</feature>
<organism evidence="11 12">
    <name type="scientific">Smittium mucronatum</name>
    <dbReference type="NCBI Taxonomy" id="133383"/>
    <lineage>
        <taxon>Eukaryota</taxon>
        <taxon>Fungi</taxon>
        <taxon>Fungi incertae sedis</taxon>
        <taxon>Zoopagomycota</taxon>
        <taxon>Kickxellomycotina</taxon>
        <taxon>Harpellomycetes</taxon>
        <taxon>Harpellales</taxon>
        <taxon>Legeriomycetaceae</taxon>
        <taxon>Smittium</taxon>
    </lineage>
</organism>
<dbReference type="PRINTS" id="PR00420">
    <property type="entry name" value="RNGMNOXGNASE"/>
</dbReference>
<evidence type="ECO:0000256" key="6">
    <source>
        <dbReference type="ARBA" id="ARBA00022827"/>
    </source>
</evidence>
<comment type="function">
    <text evidence="9">Catalyzes the stereospecific oxidation of squalene to (S)-2,3-epoxysqualene, and is considered to be a rate-limiting enzyme in steroid biosynthesis.</text>
</comment>
<evidence type="ECO:0000313" key="11">
    <source>
        <dbReference type="EMBL" id="OLY78135.1"/>
    </source>
</evidence>
<accession>A0A1R0GML1</accession>
<dbReference type="Pfam" id="PF13450">
    <property type="entry name" value="NAD_binding_8"/>
    <property type="match status" value="1"/>
</dbReference>
<dbReference type="InterPro" id="IPR036188">
    <property type="entry name" value="FAD/NAD-bd_sf"/>
</dbReference>
<dbReference type="EC" id="1.14.14.17" evidence="4 9"/>
<comment type="caution">
    <text evidence="11">The sequence shown here is derived from an EMBL/GenBank/DDBJ whole genome shotgun (WGS) entry which is preliminary data.</text>
</comment>
<comment type="catalytic activity">
    <reaction evidence="9">
        <text>squalene + reduced [NADPH--hemoprotein reductase] + O2 = (S)-2,3-epoxysqualene + oxidized [NADPH--hemoprotein reductase] + H2O + H(+)</text>
        <dbReference type="Rhea" id="RHEA:25282"/>
        <dbReference type="Rhea" id="RHEA-COMP:11964"/>
        <dbReference type="Rhea" id="RHEA-COMP:11965"/>
        <dbReference type="ChEBI" id="CHEBI:15377"/>
        <dbReference type="ChEBI" id="CHEBI:15378"/>
        <dbReference type="ChEBI" id="CHEBI:15379"/>
        <dbReference type="ChEBI" id="CHEBI:15440"/>
        <dbReference type="ChEBI" id="CHEBI:15441"/>
        <dbReference type="ChEBI" id="CHEBI:57618"/>
        <dbReference type="ChEBI" id="CHEBI:58210"/>
        <dbReference type="EC" id="1.14.14.17"/>
    </reaction>
</comment>
<keyword evidence="7 9" id="KW-0560">Oxidoreductase</keyword>
<dbReference type="Pfam" id="PF08491">
    <property type="entry name" value="SE"/>
    <property type="match status" value="1"/>
</dbReference>